<evidence type="ECO:0000313" key="1">
    <source>
        <dbReference type="EMBL" id="KAI6081854.1"/>
    </source>
</evidence>
<accession>A0ACC0CN79</accession>
<keyword evidence="2" id="KW-1185">Reference proteome</keyword>
<gene>
    <name evidence="1" type="ORF">F4821DRAFT_248373</name>
</gene>
<reference evidence="1 2" key="1">
    <citation type="journal article" date="2022" name="New Phytol.">
        <title>Ecological generalism drives hyperdiversity of secondary metabolite gene clusters in xylarialean endophytes.</title>
        <authorList>
            <person name="Franco M.E.E."/>
            <person name="Wisecaver J.H."/>
            <person name="Arnold A.E."/>
            <person name="Ju Y.M."/>
            <person name="Slot J.C."/>
            <person name="Ahrendt S."/>
            <person name="Moore L.P."/>
            <person name="Eastman K.E."/>
            <person name="Scott K."/>
            <person name="Konkel Z."/>
            <person name="Mondo S.J."/>
            <person name="Kuo A."/>
            <person name="Hayes R.D."/>
            <person name="Haridas S."/>
            <person name="Andreopoulos B."/>
            <person name="Riley R."/>
            <person name="LaButti K."/>
            <person name="Pangilinan J."/>
            <person name="Lipzen A."/>
            <person name="Amirebrahimi M."/>
            <person name="Yan J."/>
            <person name="Adam C."/>
            <person name="Keymanesh K."/>
            <person name="Ng V."/>
            <person name="Louie K."/>
            <person name="Northen T."/>
            <person name="Drula E."/>
            <person name="Henrissat B."/>
            <person name="Hsieh H.M."/>
            <person name="Youens-Clark K."/>
            <person name="Lutzoni F."/>
            <person name="Miadlikowska J."/>
            <person name="Eastwood D.C."/>
            <person name="Hamelin R.C."/>
            <person name="Grigoriev I.V."/>
            <person name="U'Ren J.M."/>
        </authorList>
    </citation>
    <scope>NUCLEOTIDE SEQUENCE [LARGE SCALE GENOMIC DNA]</scope>
    <source>
        <strain evidence="1 2">ER1909</strain>
    </source>
</reference>
<proteinExistence type="predicted"/>
<organism evidence="1 2">
    <name type="scientific">Hypoxylon rubiginosum</name>
    <dbReference type="NCBI Taxonomy" id="110542"/>
    <lineage>
        <taxon>Eukaryota</taxon>
        <taxon>Fungi</taxon>
        <taxon>Dikarya</taxon>
        <taxon>Ascomycota</taxon>
        <taxon>Pezizomycotina</taxon>
        <taxon>Sordariomycetes</taxon>
        <taxon>Xylariomycetidae</taxon>
        <taxon>Xylariales</taxon>
        <taxon>Hypoxylaceae</taxon>
        <taxon>Hypoxylon</taxon>
    </lineage>
</organism>
<name>A0ACC0CN79_9PEZI</name>
<dbReference type="Proteomes" id="UP001497680">
    <property type="component" value="Unassembled WGS sequence"/>
</dbReference>
<dbReference type="EMBL" id="MU394384">
    <property type="protein sequence ID" value="KAI6081854.1"/>
    <property type="molecule type" value="Genomic_DNA"/>
</dbReference>
<comment type="caution">
    <text evidence="1">The sequence shown here is derived from an EMBL/GenBank/DDBJ whole genome shotgun (WGS) entry which is preliminary data.</text>
</comment>
<sequence>MGLTDAAIIGLVGLLIACVPAVPFLYRARRRRQSARQNESLGDIEDQVLPLFGRGIMAPVAAWYSNRASLYAESSLFQDGTFYTNRTLYRETSAVRPSTTLNTRNPLAYPIVQTNAAHGTIYDI</sequence>
<protein>
    <submittedName>
        <fullName evidence="1">Uncharacterized protein</fullName>
    </submittedName>
</protein>
<evidence type="ECO:0000313" key="2">
    <source>
        <dbReference type="Proteomes" id="UP001497680"/>
    </source>
</evidence>